<feature type="region of interest" description="Disordered" evidence="1">
    <location>
        <begin position="86"/>
        <end position="114"/>
    </location>
</feature>
<evidence type="ECO:0008006" key="4">
    <source>
        <dbReference type="Google" id="ProtNLM"/>
    </source>
</evidence>
<keyword evidence="3" id="KW-1185">Reference proteome</keyword>
<proteinExistence type="predicted"/>
<evidence type="ECO:0000313" key="3">
    <source>
        <dbReference type="Proteomes" id="UP000188388"/>
    </source>
</evidence>
<dbReference type="Proteomes" id="UP000188388">
    <property type="component" value="Unassembled WGS sequence"/>
</dbReference>
<sequence>MPCRPGNQGQAGEDVGADAGAERPGESGGAAGEAAVSGLMGMAFLRAPLCPAGHLPHLGGDWLRYSPRAFFNADDWRKPTRHLISPQVGEMAGRPEGGAVERGHLKHKHGGAPT</sequence>
<gene>
    <name evidence="2" type="ORF">BQ8794_40230</name>
</gene>
<name>A0A1R3VCM7_9HYPH</name>
<dbReference type="AlphaFoldDB" id="A0A1R3VCM7"/>
<organism evidence="2 3">
    <name type="scientific">Mesorhizobium prunaredense</name>
    <dbReference type="NCBI Taxonomy" id="1631249"/>
    <lineage>
        <taxon>Bacteria</taxon>
        <taxon>Pseudomonadati</taxon>
        <taxon>Pseudomonadota</taxon>
        <taxon>Alphaproteobacteria</taxon>
        <taxon>Hyphomicrobiales</taxon>
        <taxon>Phyllobacteriaceae</taxon>
        <taxon>Mesorhizobium</taxon>
    </lineage>
</organism>
<feature type="compositionally biased region" description="Basic residues" evidence="1">
    <location>
        <begin position="104"/>
        <end position="114"/>
    </location>
</feature>
<dbReference type="STRING" id="1631249.BQ8794_40230"/>
<feature type="compositionally biased region" description="Low complexity" evidence="1">
    <location>
        <begin position="8"/>
        <end position="19"/>
    </location>
</feature>
<dbReference type="EMBL" id="FTPD01000034">
    <property type="protein sequence ID" value="SIT57631.1"/>
    <property type="molecule type" value="Genomic_DNA"/>
</dbReference>
<protein>
    <recommendedName>
        <fullName evidence="4">Lytic murein transglycosylase</fullName>
    </recommendedName>
</protein>
<evidence type="ECO:0000256" key="1">
    <source>
        <dbReference type="SAM" id="MobiDB-lite"/>
    </source>
</evidence>
<evidence type="ECO:0000313" key="2">
    <source>
        <dbReference type="EMBL" id="SIT57631.1"/>
    </source>
</evidence>
<accession>A0A1R3VCM7</accession>
<reference evidence="3" key="1">
    <citation type="submission" date="2017-01" db="EMBL/GenBank/DDBJ databases">
        <authorList>
            <person name="Brunel B."/>
        </authorList>
    </citation>
    <scope>NUCLEOTIDE SEQUENCE [LARGE SCALE GENOMIC DNA]</scope>
</reference>
<feature type="region of interest" description="Disordered" evidence="1">
    <location>
        <begin position="1"/>
        <end position="33"/>
    </location>
</feature>